<reference evidence="7 10" key="2">
    <citation type="submission" date="2018-08" db="EMBL/GenBank/DDBJ databases">
        <title>Complete genome of the Arcobacter molluscorum type strain LMG 25693.</title>
        <authorList>
            <person name="Miller W.G."/>
            <person name="Yee E."/>
            <person name="Bono J.L."/>
        </authorList>
    </citation>
    <scope>NUCLEOTIDE SEQUENCE [LARGE SCALE GENOMIC DNA]</scope>
    <source>
        <strain evidence="7 10">CECT 7696</strain>
    </source>
</reference>
<organism evidence="8 9">
    <name type="scientific">Malaciobacter molluscorum LMG 25693</name>
    <dbReference type="NCBI Taxonomy" id="870501"/>
    <lineage>
        <taxon>Bacteria</taxon>
        <taxon>Pseudomonadati</taxon>
        <taxon>Campylobacterota</taxon>
        <taxon>Epsilonproteobacteria</taxon>
        <taxon>Campylobacterales</taxon>
        <taxon>Arcobacteraceae</taxon>
        <taxon>Malaciobacter</taxon>
    </lineage>
</organism>
<dbReference type="Proteomes" id="UP000262712">
    <property type="component" value="Chromosome"/>
</dbReference>
<keyword evidence="9" id="KW-1185">Reference proteome</keyword>
<dbReference type="Gene3D" id="3.10.450.230">
    <property type="entry name" value="VirB8 protein"/>
    <property type="match status" value="1"/>
</dbReference>
<dbReference type="GO" id="GO:0016020">
    <property type="term" value="C:membrane"/>
    <property type="evidence" value="ECO:0007669"/>
    <property type="project" value="UniProtKB-SubCell"/>
</dbReference>
<feature type="domain" description="Bacterial virulence protein VirB8" evidence="6">
    <location>
        <begin position="28"/>
        <end position="206"/>
    </location>
</feature>
<evidence type="ECO:0000256" key="5">
    <source>
        <dbReference type="SAM" id="Phobius"/>
    </source>
</evidence>
<keyword evidence="2 5" id="KW-0812">Transmembrane</keyword>
<dbReference type="KEGG" id="amol:AMOL_1224"/>
<evidence type="ECO:0000313" key="7">
    <source>
        <dbReference type="EMBL" id="AXX92205.1"/>
    </source>
</evidence>
<sequence>MFERVSSTLKLLRIENNFLKVLYVGNIIQFFIIVILIICTISLFPLKEKVPYLVYFSNAQTSFVSVRKADSSITEDEAVRLGLVMSYVINRETKNNIDDKKRHEKIRLQSSRDVWKNFTSIVKAKNSIFSRESLTRELNLHNIHIVPGTNIAQVDYTATVKNKEKVISKGNFRVVLQFRFTKKKLKIKDIPNNFTSFEVIRYDVSKIL</sequence>
<evidence type="ECO:0000256" key="1">
    <source>
        <dbReference type="ARBA" id="ARBA00004167"/>
    </source>
</evidence>
<dbReference type="Proteomes" id="UP000221222">
    <property type="component" value="Unassembled WGS sequence"/>
</dbReference>
<proteinExistence type="predicted"/>
<dbReference type="Pfam" id="PF04335">
    <property type="entry name" value="VirB8"/>
    <property type="match status" value="1"/>
</dbReference>
<dbReference type="SUPFAM" id="SSF54427">
    <property type="entry name" value="NTF2-like"/>
    <property type="match status" value="1"/>
</dbReference>
<feature type="transmembrane region" description="Helical" evidence="5">
    <location>
        <begin position="21"/>
        <end position="44"/>
    </location>
</feature>
<evidence type="ECO:0000256" key="3">
    <source>
        <dbReference type="ARBA" id="ARBA00022989"/>
    </source>
</evidence>
<keyword evidence="3 5" id="KW-1133">Transmembrane helix</keyword>
<dbReference type="InterPro" id="IPR007430">
    <property type="entry name" value="VirB8"/>
</dbReference>
<evidence type="ECO:0000313" key="8">
    <source>
        <dbReference type="EMBL" id="PHO19433.1"/>
    </source>
</evidence>
<dbReference type="CDD" id="cd16424">
    <property type="entry name" value="VirB8"/>
    <property type="match status" value="1"/>
</dbReference>
<reference evidence="8 9" key="1">
    <citation type="submission" date="2017-09" db="EMBL/GenBank/DDBJ databases">
        <title>Arcobacter canalis sp. nov., a new species isolated from a water canal contaminated with urban sewage.</title>
        <authorList>
            <person name="Perez-Cataluna A."/>
            <person name="Salas-Masso N."/>
            <person name="Figueras M.J."/>
        </authorList>
    </citation>
    <scope>NUCLEOTIDE SEQUENCE [LARGE SCALE GENOMIC DNA]</scope>
    <source>
        <strain evidence="8 9">F98-3</strain>
    </source>
</reference>
<evidence type="ECO:0000259" key="6">
    <source>
        <dbReference type="Pfam" id="PF04335"/>
    </source>
</evidence>
<dbReference type="InterPro" id="IPR032710">
    <property type="entry name" value="NTF2-like_dom_sf"/>
</dbReference>
<evidence type="ECO:0000313" key="9">
    <source>
        <dbReference type="Proteomes" id="UP000221222"/>
    </source>
</evidence>
<dbReference type="RefSeq" id="WP_099341249.1">
    <property type="nucleotide sequence ID" value="NZ_CP032098.1"/>
</dbReference>
<dbReference type="AlphaFoldDB" id="A0A2G1DLQ1"/>
<evidence type="ECO:0000256" key="4">
    <source>
        <dbReference type="ARBA" id="ARBA00023136"/>
    </source>
</evidence>
<gene>
    <name evidence="7" type="ORF">AMOL_1224</name>
    <name evidence="8" type="ORF">CPU12_01245</name>
</gene>
<keyword evidence="4 5" id="KW-0472">Membrane</keyword>
<evidence type="ECO:0000313" key="10">
    <source>
        <dbReference type="Proteomes" id="UP000262712"/>
    </source>
</evidence>
<dbReference type="EMBL" id="NXFY01000001">
    <property type="protein sequence ID" value="PHO19433.1"/>
    <property type="molecule type" value="Genomic_DNA"/>
</dbReference>
<dbReference type="EMBL" id="CP032098">
    <property type="protein sequence ID" value="AXX92205.1"/>
    <property type="molecule type" value="Genomic_DNA"/>
</dbReference>
<protein>
    <submittedName>
        <fullName evidence="7">P-type type IV conjugative transfer system protein TrbF/VirB8</fullName>
    </submittedName>
</protein>
<name>A0A2G1DLQ1_9BACT</name>
<evidence type="ECO:0000256" key="2">
    <source>
        <dbReference type="ARBA" id="ARBA00022692"/>
    </source>
</evidence>
<accession>A0A2G1DLQ1</accession>
<comment type="subcellular location">
    <subcellularLocation>
        <location evidence="1">Membrane</location>
        <topology evidence="1">Single-pass membrane protein</topology>
    </subcellularLocation>
</comment>